<dbReference type="Proteomes" id="UP000195326">
    <property type="component" value="Unassembled WGS sequence"/>
</dbReference>
<evidence type="ECO:0000313" key="4">
    <source>
        <dbReference type="Proteomes" id="UP000195326"/>
    </source>
</evidence>
<dbReference type="Proteomes" id="UP000195897">
    <property type="component" value="Unassembled WGS sequence"/>
</dbReference>
<dbReference type="GO" id="GO:0019310">
    <property type="term" value="P:inositol catabolic process"/>
    <property type="evidence" value="ECO:0007669"/>
    <property type="project" value="InterPro"/>
</dbReference>
<dbReference type="SUPFAM" id="SSF51182">
    <property type="entry name" value="RmlC-like cupins"/>
    <property type="match status" value="1"/>
</dbReference>
<dbReference type="InterPro" id="IPR024203">
    <property type="entry name" value="Deoxy-glucuronate_isom_IolB"/>
</dbReference>
<sequence>MYIDKQVKRGYNEYIRLDEGIGKDAMMDVALLVMEDGDTYSFNEAEKELACLVFDGKCTFEWEGQSYDVDRPNPFDYNPSCLHVCKGVEVKITAHGPCNIYVQKTLNEKTFPSKMYKPEDTDTWARGNQGELMGCIKRDVRTCFDLDNAPYSNMVLGEVVNLPGKWSSYPPHHHPQPECYFYRYDKPMGFGAGWGNGEIYETHHNGLAIITDKMHSQVTAPGYSCCYAWGIRHLPGDPWDKTRIDDEEHLWLLEDDANDHIWHCPTGN</sequence>
<dbReference type="Pfam" id="PF04962">
    <property type="entry name" value="KduI"/>
    <property type="match status" value="1"/>
</dbReference>
<reference evidence="2" key="2">
    <citation type="journal article" date="2018" name="BMC Genomics">
        <title>Whole genome sequencing and function prediction of 133 gut anaerobes isolated from chicken caecum in pure cultures.</title>
        <authorList>
            <person name="Medvecky M."/>
            <person name="Cejkova D."/>
            <person name="Polansky O."/>
            <person name="Karasova D."/>
            <person name="Kubasova T."/>
            <person name="Cizek A."/>
            <person name="Rychlik I."/>
        </authorList>
    </citation>
    <scope>NUCLEOTIDE SEQUENCE</scope>
    <source>
        <strain evidence="3">An179</strain>
        <strain evidence="2">An180</strain>
    </source>
</reference>
<gene>
    <name evidence="3" type="ORF">B5F15_10035</name>
    <name evidence="2" type="ORF">B5F17_07530</name>
</gene>
<dbReference type="Gene3D" id="2.60.120.10">
    <property type="entry name" value="Jelly Rolls"/>
    <property type="match status" value="2"/>
</dbReference>
<dbReference type="InterPro" id="IPR021120">
    <property type="entry name" value="KduI/IolB_isomerase"/>
</dbReference>
<evidence type="ECO:0000313" key="5">
    <source>
        <dbReference type="Proteomes" id="UP000195897"/>
    </source>
</evidence>
<evidence type="ECO:0000313" key="3">
    <source>
        <dbReference type="EMBL" id="OUP57437.1"/>
    </source>
</evidence>
<accession>A0A1Y4L7Y7</accession>
<keyword evidence="1" id="KW-0413">Isomerase</keyword>
<dbReference type="InterPro" id="IPR011051">
    <property type="entry name" value="RmlC_Cupin_sf"/>
</dbReference>
<proteinExistence type="predicted"/>
<dbReference type="AlphaFoldDB" id="A0A1Y4L7Y7"/>
<dbReference type="InterPro" id="IPR014710">
    <property type="entry name" value="RmlC-like_jellyroll"/>
</dbReference>
<reference evidence="4 5" key="1">
    <citation type="submission" date="2017-04" db="EMBL/GenBank/DDBJ databases">
        <title>Function of individual gut microbiota members based on whole genome sequencing of pure cultures obtained from chicken caecum.</title>
        <authorList>
            <person name="Medvecky M."/>
            <person name="Cejkova D."/>
            <person name="Polansky O."/>
            <person name="Karasova D."/>
            <person name="Kubasova T."/>
            <person name="Cizek A."/>
            <person name="Rychlik I."/>
        </authorList>
    </citation>
    <scope>NUCLEOTIDE SEQUENCE [LARGE SCALE GENOMIC DNA]</scope>
    <source>
        <strain evidence="4">An179</strain>
        <strain evidence="5">An180</strain>
    </source>
</reference>
<protein>
    <submittedName>
        <fullName evidence="2">Myo-inositol catabolism protein</fullName>
    </submittedName>
</protein>
<evidence type="ECO:0000313" key="2">
    <source>
        <dbReference type="EMBL" id="OUP52827.1"/>
    </source>
</evidence>
<organism evidence="2 5">
    <name type="scientific">Butyricicoccus pullicaecorum</name>
    <dbReference type="NCBI Taxonomy" id="501571"/>
    <lineage>
        <taxon>Bacteria</taxon>
        <taxon>Bacillati</taxon>
        <taxon>Bacillota</taxon>
        <taxon>Clostridia</taxon>
        <taxon>Eubacteriales</taxon>
        <taxon>Butyricicoccaceae</taxon>
        <taxon>Butyricicoccus</taxon>
    </lineage>
</organism>
<name>A0A1Y4L7Y7_9FIRM</name>
<dbReference type="GO" id="GO:0008880">
    <property type="term" value="F:glucuronate isomerase activity"/>
    <property type="evidence" value="ECO:0007669"/>
    <property type="project" value="InterPro"/>
</dbReference>
<dbReference type="EMBL" id="NFKK01000007">
    <property type="protein sequence ID" value="OUP52827.1"/>
    <property type="molecule type" value="Genomic_DNA"/>
</dbReference>
<evidence type="ECO:0000256" key="1">
    <source>
        <dbReference type="ARBA" id="ARBA00023235"/>
    </source>
</evidence>
<dbReference type="EMBL" id="NFKL01000013">
    <property type="protein sequence ID" value="OUP57437.1"/>
    <property type="molecule type" value="Genomic_DNA"/>
</dbReference>
<comment type="caution">
    <text evidence="2">The sequence shown here is derived from an EMBL/GenBank/DDBJ whole genome shotgun (WGS) entry which is preliminary data.</text>
</comment>
<dbReference type="STRING" id="501571.GCA_900143195_00876"/>
<dbReference type="RefSeq" id="WP_016147637.1">
    <property type="nucleotide sequence ID" value="NZ_CABKSA010000001.1"/>
</dbReference>
<dbReference type="PANTHER" id="PTHR39193:SF1">
    <property type="entry name" value="5-DEOXY-GLUCURONATE ISOMERASE"/>
    <property type="match status" value="1"/>
</dbReference>
<dbReference type="PANTHER" id="PTHR39193">
    <property type="entry name" value="5-DEOXY-GLUCURONATE ISOMERASE"/>
    <property type="match status" value="1"/>
</dbReference>
<dbReference type="PIRSF" id="PIRSF036628">
    <property type="entry name" value="IolB"/>
    <property type="match status" value="1"/>
</dbReference>